<dbReference type="Proteomes" id="UP000790787">
    <property type="component" value="Chromosome 22"/>
</dbReference>
<keyword evidence="1" id="KW-1185">Reference proteome</keyword>
<proteinExistence type="predicted"/>
<dbReference type="RefSeq" id="XP_075099073.1">
    <property type="nucleotide sequence ID" value="XM_075242972.1"/>
</dbReference>
<evidence type="ECO:0000313" key="1">
    <source>
        <dbReference type="Proteomes" id="UP000790787"/>
    </source>
</evidence>
<accession>A0AC58TPE2</accession>
<reference evidence="1" key="1">
    <citation type="journal article" date="2014" name="Nat. Commun.">
        <title>The tobacco genome sequence and its comparison with those of tomato and potato.</title>
        <authorList>
            <person name="Sierro N."/>
            <person name="Battey J.N."/>
            <person name="Ouadi S."/>
            <person name="Bakaher N."/>
            <person name="Bovet L."/>
            <person name="Willig A."/>
            <person name="Goepfert S."/>
            <person name="Peitsch M.C."/>
            <person name="Ivanov N.V."/>
        </authorList>
    </citation>
    <scope>NUCLEOTIDE SEQUENCE [LARGE SCALE GENOMIC DNA]</scope>
</reference>
<protein>
    <submittedName>
        <fullName evidence="2">Uncharacterized protein LOC142175961</fullName>
    </submittedName>
</protein>
<sequence>MVCKNPGTYTSIKRDAQNRFAYMFFAPATSLAGWSYCRLVIAVDATFLKSKYRGVLFVVVSKDANNQIFPLYFGVAESENNEAYIWFFREMRKAIQVRHELVFLSDRNQSIVNGIRKVFPEAHHDFNQLMSQLKSIDKKTYNYIMEEPPERWARSWFSRRSYDMLTTNMAESMNSVLLKGREMPILRMLDFIQEKLGEWFYERRKKANETFHRVSIWAEEEMTKKMDLACKMFETWLKTYEGHVNTVGDQKSWDIPQNVQSEITKPPDVEILQGRRQKKRHIPVTESVPFKSIKCSRCKQVGHNRTTCLSSPAPHPYLKKHTEKYSNL</sequence>
<evidence type="ECO:0000313" key="2">
    <source>
        <dbReference type="RefSeq" id="XP_075099073.1"/>
    </source>
</evidence>
<name>A0AC58TPE2_TOBAC</name>
<organism evidence="1 2">
    <name type="scientific">Nicotiana tabacum</name>
    <name type="common">Common tobacco</name>
    <dbReference type="NCBI Taxonomy" id="4097"/>
    <lineage>
        <taxon>Eukaryota</taxon>
        <taxon>Viridiplantae</taxon>
        <taxon>Streptophyta</taxon>
        <taxon>Embryophyta</taxon>
        <taxon>Tracheophyta</taxon>
        <taxon>Spermatophyta</taxon>
        <taxon>Magnoliopsida</taxon>
        <taxon>eudicotyledons</taxon>
        <taxon>Gunneridae</taxon>
        <taxon>Pentapetalae</taxon>
        <taxon>asterids</taxon>
        <taxon>lamiids</taxon>
        <taxon>Solanales</taxon>
        <taxon>Solanaceae</taxon>
        <taxon>Nicotianoideae</taxon>
        <taxon>Nicotianeae</taxon>
        <taxon>Nicotiana</taxon>
    </lineage>
</organism>
<gene>
    <name evidence="2" type="primary">LOC142175961</name>
</gene>
<reference evidence="2" key="2">
    <citation type="submission" date="2025-08" db="UniProtKB">
        <authorList>
            <consortium name="RefSeq"/>
        </authorList>
    </citation>
    <scope>IDENTIFICATION</scope>
    <source>
        <tissue evidence="2">Leaf</tissue>
    </source>
</reference>